<accession>A0ABN9WKU9</accession>
<gene>
    <name evidence="2" type="ORF">PCOR1329_LOCUS67884</name>
</gene>
<dbReference type="Proteomes" id="UP001189429">
    <property type="component" value="Unassembled WGS sequence"/>
</dbReference>
<dbReference type="PANTHER" id="PTHR13056:SF0">
    <property type="entry name" value="VACUOLAR FUSION PROTEIN CCZ1 HOMOLOG-RELATED"/>
    <property type="match status" value="1"/>
</dbReference>
<dbReference type="InterPro" id="IPR013176">
    <property type="entry name" value="Ccz1"/>
</dbReference>
<protein>
    <recommendedName>
        <fullName evidence="4">CCZ1/INTU/HSP4 first Longin domain-containing protein</fullName>
    </recommendedName>
</protein>
<dbReference type="PANTHER" id="PTHR13056">
    <property type="entry name" value="VACUOLAR FUSION PROTEIN CCZ1 HOMOLOG-RELATED"/>
    <property type="match status" value="1"/>
</dbReference>
<evidence type="ECO:0000313" key="2">
    <source>
        <dbReference type="EMBL" id="CAK0886570.1"/>
    </source>
</evidence>
<proteinExistence type="predicted"/>
<organism evidence="2 3">
    <name type="scientific">Prorocentrum cordatum</name>
    <dbReference type="NCBI Taxonomy" id="2364126"/>
    <lineage>
        <taxon>Eukaryota</taxon>
        <taxon>Sar</taxon>
        <taxon>Alveolata</taxon>
        <taxon>Dinophyceae</taxon>
        <taxon>Prorocentrales</taxon>
        <taxon>Prorocentraceae</taxon>
        <taxon>Prorocentrum</taxon>
    </lineage>
</organism>
<name>A0ABN9WKU9_9DINO</name>
<reference evidence="2" key="1">
    <citation type="submission" date="2023-10" db="EMBL/GenBank/DDBJ databases">
        <authorList>
            <person name="Chen Y."/>
            <person name="Shah S."/>
            <person name="Dougan E. K."/>
            <person name="Thang M."/>
            <person name="Chan C."/>
        </authorList>
    </citation>
    <scope>NUCLEOTIDE SEQUENCE [LARGE SCALE GENOMIC DNA]</scope>
</reference>
<evidence type="ECO:0008006" key="4">
    <source>
        <dbReference type="Google" id="ProtNLM"/>
    </source>
</evidence>
<feature type="compositionally biased region" description="Low complexity" evidence="1">
    <location>
        <begin position="8"/>
        <end position="28"/>
    </location>
</feature>
<comment type="caution">
    <text evidence="2">The sequence shown here is derived from an EMBL/GenBank/DDBJ whole genome shotgun (WGS) entry which is preliminary data.</text>
</comment>
<evidence type="ECO:0000256" key="1">
    <source>
        <dbReference type="SAM" id="MobiDB-lite"/>
    </source>
</evidence>
<sequence length="412" mass="45210">MVLALRQPAAAADSSRGPAARAGASAADDAQDDVDSGLGESTLQAVLQNCYNVFRLLHGQVQSYVKEHSLHKLFDLLEDFIPAFLETIDASDLGIFHTLDGFHYGPVERSTCVSIHCFLGKLQEQFPMIRHAALLYNAHLIYTSVPLRDMKVLYSYLVSFNGAVSNQKLNRTPFGRIPTAASHLGGGSSSFGRAFLLAEEEDFLFGVSRRPSSGAGSGPSSLFVPAVYLAEGGAGQLVALTYRGVMLVLVFEESAQLDARVLEAVRTTCTRSTGDGLSLADLHPLIAPQYAQVMEHEDEYRFAYYNHTNHALRLSNQPGRARSLLGGIRSASAGPRLGERGLLCPLHATLSDSRLRCREVSWKSADRGWICAKRWREREFYLLLDGAGTTLSRCQEECARFASIHFSNIFMM</sequence>
<evidence type="ECO:0000313" key="3">
    <source>
        <dbReference type="Proteomes" id="UP001189429"/>
    </source>
</evidence>
<dbReference type="EMBL" id="CAUYUJ010018822">
    <property type="protein sequence ID" value="CAK0886570.1"/>
    <property type="molecule type" value="Genomic_DNA"/>
</dbReference>
<keyword evidence="3" id="KW-1185">Reference proteome</keyword>
<feature type="region of interest" description="Disordered" evidence="1">
    <location>
        <begin position="1"/>
        <end position="33"/>
    </location>
</feature>